<keyword evidence="10" id="KW-1185">Reference proteome</keyword>
<dbReference type="Proteomes" id="UP000283522">
    <property type="component" value="Unassembled WGS sequence"/>
</dbReference>
<gene>
    <name evidence="9" type="ORF">D0X99_00325</name>
</gene>
<evidence type="ECO:0000256" key="3">
    <source>
        <dbReference type="ARBA" id="ARBA00022692"/>
    </source>
</evidence>
<feature type="transmembrane region" description="Helical" evidence="7">
    <location>
        <begin position="440"/>
        <end position="459"/>
    </location>
</feature>
<feature type="domain" description="Peptidase S54 rhomboid" evidence="8">
    <location>
        <begin position="375"/>
        <end position="507"/>
    </location>
</feature>
<evidence type="ECO:0000256" key="6">
    <source>
        <dbReference type="ARBA" id="ARBA00023136"/>
    </source>
</evidence>
<keyword evidence="9" id="KW-0645">Protease</keyword>
<sequence>MNDFLLKLRILFPAHLAMTVGLVPIFGVFRFFTLVPLNQNFSFQFMEGALEFVIPLVLIGLVYLFLYRHRILWIYFAKNSDRAQDVLTLISFLTGLAMLLLTGNYVEKRFGKLTALDYPSHLVLTPKTNYYKIDNYEIPPNWGAMSWNWHTSGKYNSTLHFELFFASPFLNTTWEMIPDVPLVWYGVRFNESMSNWASDAEKEKQFEKFKRESLKKMESWDFKEAKYFRRLLKSEDFFIYNQAISRLLNFNSENNFIILEAEKEPFEIRIGMTGYWIFFAWCIGTFLFMVVLFFGKSRQGFLKNFRLASRRHRSWLDDILDRFSYRKNQPVTVTFLWILLTVGFLMACSGVIGGFLDHPFLGDWGGLRRIEVGRGEWLRLITFGFLSTGPFIGIINMFILGYFGGAFEKEIGSLGFLLLSIFSLIFGALVSLYFHPVYWVGGASPLAIGLIVAFCLNGIKTQTLSITELKPWIISGYVILVLILGFFHKVDHAANFGGLIGGMMGYFLFNTRFRSKDNYH</sequence>
<dbReference type="Gene3D" id="1.20.1540.10">
    <property type="entry name" value="Rhomboid-like"/>
    <property type="match status" value="1"/>
</dbReference>
<name>A0A418PVV2_9BACT</name>
<evidence type="ECO:0000313" key="10">
    <source>
        <dbReference type="Proteomes" id="UP000283522"/>
    </source>
</evidence>
<keyword evidence="6 7" id="KW-0472">Membrane</keyword>
<dbReference type="PANTHER" id="PTHR43731">
    <property type="entry name" value="RHOMBOID PROTEASE"/>
    <property type="match status" value="1"/>
</dbReference>
<evidence type="ECO:0000256" key="5">
    <source>
        <dbReference type="ARBA" id="ARBA00022989"/>
    </source>
</evidence>
<dbReference type="OrthoDB" id="9778341at2"/>
<organism evidence="9 10">
    <name type="scientific">Algoriphagus lacus</name>
    <dbReference type="NCBI Taxonomy" id="2056311"/>
    <lineage>
        <taxon>Bacteria</taxon>
        <taxon>Pseudomonadati</taxon>
        <taxon>Bacteroidota</taxon>
        <taxon>Cytophagia</taxon>
        <taxon>Cytophagales</taxon>
        <taxon>Cyclobacteriaceae</taxon>
        <taxon>Algoriphagus</taxon>
    </lineage>
</organism>
<feature type="transmembrane region" description="Helical" evidence="7">
    <location>
        <begin position="376"/>
        <end position="402"/>
    </location>
</feature>
<dbReference type="SUPFAM" id="SSF144091">
    <property type="entry name" value="Rhomboid-like"/>
    <property type="match status" value="1"/>
</dbReference>
<dbReference type="PANTHER" id="PTHR43731:SF14">
    <property type="entry name" value="PRESENILIN-ASSOCIATED RHOMBOID-LIKE PROTEIN, MITOCHONDRIAL"/>
    <property type="match status" value="1"/>
</dbReference>
<reference evidence="9 10" key="1">
    <citation type="submission" date="2018-09" db="EMBL/GenBank/DDBJ databases">
        <authorList>
            <person name="Wang X."/>
            <person name="Du Z."/>
        </authorList>
    </citation>
    <scope>NUCLEOTIDE SEQUENCE [LARGE SCALE GENOMIC DNA]</scope>
    <source>
        <strain evidence="9 10">N3</strain>
    </source>
</reference>
<dbReference type="GO" id="GO:0006508">
    <property type="term" value="P:proteolysis"/>
    <property type="evidence" value="ECO:0007669"/>
    <property type="project" value="UniProtKB-KW"/>
</dbReference>
<keyword evidence="5 7" id="KW-1133">Transmembrane helix</keyword>
<feature type="transmembrane region" description="Helical" evidence="7">
    <location>
        <begin position="275"/>
        <end position="295"/>
    </location>
</feature>
<evidence type="ECO:0000256" key="7">
    <source>
        <dbReference type="SAM" id="Phobius"/>
    </source>
</evidence>
<dbReference type="InterPro" id="IPR050925">
    <property type="entry name" value="Rhomboid_protease_S54"/>
</dbReference>
<feature type="transmembrane region" description="Helical" evidence="7">
    <location>
        <begin position="493"/>
        <end position="509"/>
    </location>
</feature>
<feature type="transmembrane region" description="Helical" evidence="7">
    <location>
        <begin position="45"/>
        <end position="66"/>
    </location>
</feature>
<feature type="transmembrane region" description="Helical" evidence="7">
    <location>
        <begin position="331"/>
        <end position="356"/>
    </location>
</feature>
<dbReference type="GO" id="GO:0016020">
    <property type="term" value="C:membrane"/>
    <property type="evidence" value="ECO:0007669"/>
    <property type="project" value="UniProtKB-SubCell"/>
</dbReference>
<dbReference type="EMBL" id="QXML01000001">
    <property type="protein sequence ID" value="RIW18182.1"/>
    <property type="molecule type" value="Genomic_DNA"/>
</dbReference>
<accession>A0A418PVV2</accession>
<feature type="transmembrane region" description="Helical" evidence="7">
    <location>
        <begin position="471"/>
        <end position="487"/>
    </location>
</feature>
<evidence type="ECO:0000256" key="4">
    <source>
        <dbReference type="ARBA" id="ARBA00022801"/>
    </source>
</evidence>
<evidence type="ECO:0000313" key="9">
    <source>
        <dbReference type="EMBL" id="RIW18182.1"/>
    </source>
</evidence>
<dbReference type="InterPro" id="IPR035952">
    <property type="entry name" value="Rhomboid-like_sf"/>
</dbReference>
<dbReference type="AlphaFoldDB" id="A0A418PVV2"/>
<dbReference type="GO" id="GO:0004252">
    <property type="term" value="F:serine-type endopeptidase activity"/>
    <property type="evidence" value="ECO:0007669"/>
    <property type="project" value="InterPro"/>
</dbReference>
<keyword evidence="3 7" id="KW-0812">Transmembrane</keyword>
<feature type="transmembrane region" description="Helical" evidence="7">
    <location>
        <begin position="414"/>
        <end position="434"/>
    </location>
</feature>
<keyword evidence="4" id="KW-0378">Hydrolase</keyword>
<evidence type="ECO:0000256" key="2">
    <source>
        <dbReference type="ARBA" id="ARBA00009045"/>
    </source>
</evidence>
<dbReference type="RefSeq" id="WP_119475660.1">
    <property type="nucleotide sequence ID" value="NZ_QXML01000001.1"/>
</dbReference>
<protein>
    <submittedName>
        <fullName evidence="9">Rhomboid family intramembrane serine protease</fullName>
    </submittedName>
</protein>
<comment type="similarity">
    <text evidence="2">Belongs to the peptidase S54 family.</text>
</comment>
<dbReference type="InterPro" id="IPR022764">
    <property type="entry name" value="Peptidase_S54_rhomboid_dom"/>
</dbReference>
<feature type="transmembrane region" description="Helical" evidence="7">
    <location>
        <begin position="86"/>
        <end position="106"/>
    </location>
</feature>
<evidence type="ECO:0000259" key="8">
    <source>
        <dbReference type="Pfam" id="PF01694"/>
    </source>
</evidence>
<feature type="transmembrane region" description="Helical" evidence="7">
    <location>
        <begin position="12"/>
        <end position="33"/>
    </location>
</feature>
<comment type="subcellular location">
    <subcellularLocation>
        <location evidence="1">Membrane</location>
        <topology evidence="1">Multi-pass membrane protein</topology>
    </subcellularLocation>
</comment>
<proteinExistence type="inferred from homology"/>
<comment type="caution">
    <text evidence="9">The sequence shown here is derived from an EMBL/GenBank/DDBJ whole genome shotgun (WGS) entry which is preliminary data.</text>
</comment>
<evidence type="ECO:0000256" key="1">
    <source>
        <dbReference type="ARBA" id="ARBA00004141"/>
    </source>
</evidence>
<dbReference type="Pfam" id="PF01694">
    <property type="entry name" value="Rhomboid"/>
    <property type="match status" value="1"/>
</dbReference>